<dbReference type="PATRIC" id="fig|688269.3.peg.379"/>
<evidence type="ECO:0000313" key="19">
    <source>
        <dbReference type="Proteomes" id="UP000006804"/>
    </source>
</evidence>
<dbReference type="PANTHER" id="PTHR21071:SF4">
    <property type="entry name" value="UDP-N-ACETYLENOLPYRUVOYLGLUCOSAMINE REDUCTASE"/>
    <property type="match status" value="1"/>
</dbReference>
<dbReference type="UniPathway" id="UPA00219"/>
<dbReference type="GO" id="GO:0008762">
    <property type="term" value="F:UDP-N-acetylmuramate dehydrogenase activity"/>
    <property type="evidence" value="ECO:0007669"/>
    <property type="project" value="UniProtKB-UniRule"/>
</dbReference>
<comment type="function">
    <text evidence="2 16">Cell wall formation.</text>
</comment>
<evidence type="ECO:0000256" key="3">
    <source>
        <dbReference type="ARBA" id="ARBA00004496"/>
    </source>
</evidence>
<dbReference type="GO" id="GO:0008360">
    <property type="term" value="P:regulation of cell shape"/>
    <property type="evidence" value="ECO:0007669"/>
    <property type="project" value="UniProtKB-KW"/>
</dbReference>
<feature type="active site" evidence="16">
    <location>
        <position position="158"/>
    </location>
</feature>
<dbReference type="InterPro" id="IPR036635">
    <property type="entry name" value="MurB_C_sf"/>
</dbReference>
<sequence>MKLCKFTFNEPLSLHTSMKVGGPAKIFARPQSIDSLICCYKQLPHSKILGKGTNVIAPDEGVEAVITTLDLKRIYLLEDGKVVCEAGTLLNSLCKFACQYGLSGLEFAYGIPGTVGGAVYMNAGAFGGEIGQLVDFVEVFDGEKVLTLQRDELEFSYRKSIFQKTNWLILKVGFRLKFDDPKQIAKRMGEIYKKRLQTQPLDLPSAGSVFKRPKPDFYVGKAVESLGLKGLRIGGAEISKKHAGFIVNVGNASANDVKALINFIRQKVKEAYNVDLEPEVEIW</sequence>
<dbReference type="GO" id="GO:0005829">
    <property type="term" value="C:cytosol"/>
    <property type="evidence" value="ECO:0007669"/>
    <property type="project" value="TreeGrafter"/>
</dbReference>
<dbReference type="InterPro" id="IPR016169">
    <property type="entry name" value="FAD-bd_PCMH_sub2"/>
</dbReference>
<dbReference type="HOGENOM" id="CLU_035304_1_1_0"/>
<keyword evidence="9 16" id="KW-0521">NADP</keyword>
<evidence type="ECO:0000259" key="17">
    <source>
        <dbReference type="PROSITE" id="PS51387"/>
    </source>
</evidence>
<dbReference type="EC" id="1.3.1.98" evidence="16"/>
<keyword evidence="19" id="KW-1185">Reference proteome</keyword>
<dbReference type="STRING" id="688269.Theth_0368"/>
<keyword evidence="8 16" id="KW-0274">FAD</keyword>
<evidence type="ECO:0000256" key="9">
    <source>
        <dbReference type="ARBA" id="ARBA00022857"/>
    </source>
</evidence>
<feature type="domain" description="FAD-binding PCMH-type" evidence="17">
    <location>
        <begin position="19"/>
        <end position="179"/>
    </location>
</feature>
<dbReference type="GO" id="GO:0071949">
    <property type="term" value="F:FAD binding"/>
    <property type="evidence" value="ECO:0007669"/>
    <property type="project" value="InterPro"/>
</dbReference>
<dbReference type="EMBL" id="CP002351">
    <property type="protein sequence ID" value="AEH50463.1"/>
    <property type="molecule type" value="Genomic_DNA"/>
</dbReference>
<dbReference type="InterPro" id="IPR036318">
    <property type="entry name" value="FAD-bd_PCMH-like_sf"/>
</dbReference>
<dbReference type="InterPro" id="IPR003170">
    <property type="entry name" value="MurB"/>
</dbReference>
<comment type="similarity">
    <text evidence="16">Belongs to the MurB family.</text>
</comment>
<comment type="pathway">
    <text evidence="4 16">Cell wall biogenesis; peptidoglycan biosynthesis.</text>
</comment>
<keyword evidence="13 16" id="KW-0131">Cell cycle</keyword>
<evidence type="ECO:0000256" key="6">
    <source>
        <dbReference type="ARBA" id="ARBA00022618"/>
    </source>
</evidence>
<dbReference type="GO" id="GO:0071555">
    <property type="term" value="P:cell wall organization"/>
    <property type="evidence" value="ECO:0007669"/>
    <property type="project" value="UniProtKB-KW"/>
</dbReference>
<evidence type="ECO:0000256" key="5">
    <source>
        <dbReference type="ARBA" id="ARBA00022490"/>
    </source>
</evidence>
<evidence type="ECO:0000256" key="11">
    <source>
        <dbReference type="ARBA" id="ARBA00022984"/>
    </source>
</evidence>
<evidence type="ECO:0000256" key="14">
    <source>
        <dbReference type="ARBA" id="ARBA00023316"/>
    </source>
</evidence>
<keyword evidence="10 16" id="KW-0133">Cell shape</keyword>
<protein>
    <recommendedName>
        <fullName evidence="16">UDP-N-acetylenolpyruvoylglucosamine reductase</fullName>
        <ecNumber evidence="16">1.3.1.98</ecNumber>
    </recommendedName>
    <alternativeName>
        <fullName evidence="16">UDP-N-acetylmuramate dehydrogenase</fullName>
    </alternativeName>
</protein>
<evidence type="ECO:0000313" key="18">
    <source>
        <dbReference type="EMBL" id="AEH50463.1"/>
    </source>
</evidence>
<keyword evidence="11 16" id="KW-0573">Peptidoglycan synthesis</keyword>
<keyword evidence="7 16" id="KW-0285">Flavoprotein</keyword>
<comment type="cofactor">
    <cofactor evidence="1 16">
        <name>FAD</name>
        <dbReference type="ChEBI" id="CHEBI:57692"/>
    </cofactor>
</comment>
<evidence type="ECO:0000256" key="15">
    <source>
        <dbReference type="ARBA" id="ARBA00048914"/>
    </source>
</evidence>
<dbReference type="HAMAP" id="MF_00037">
    <property type="entry name" value="MurB"/>
    <property type="match status" value="1"/>
</dbReference>
<evidence type="ECO:0000256" key="8">
    <source>
        <dbReference type="ARBA" id="ARBA00022827"/>
    </source>
</evidence>
<comment type="subcellular location">
    <subcellularLocation>
        <location evidence="3 16">Cytoplasm</location>
    </subcellularLocation>
</comment>
<dbReference type="OrthoDB" id="9804753at2"/>
<dbReference type="Pfam" id="PF02873">
    <property type="entry name" value="MurB_C"/>
    <property type="match status" value="1"/>
</dbReference>
<dbReference type="KEGG" id="tta:Theth_0368"/>
<keyword evidence="5 16" id="KW-0963">Cytoplasm</keyword>
<gene>
    <name evidence="16" type="primary">murB</name>
    <name evidence="18" type="ORF">Theth_0368</name>
</gene>
<organism evidence="18 19">
    <name type="scientific">Pseudothermotoga thermarum DSM 5069</name>
    <dbReference type="NCBI Taxonomy" id="688269"/>
    <lineage>
        <taxon>Bacteria</taxon>
        <taxon>Thermotogati</taxon>
        <taxon>Thermotogota</taxon>
        <taxon>Thermotogae</taxon>
        <taxon>Thermotogales</taxon>
        <taxon>Thermotogaceae</taxon>
        <taxon>Pseudothermotoga</taxon>
    </lineage>
</organism>
<accession>F7YVF7</accession>
<dbReference type="Gene3D" id="3.30.43.10">
    <property type="entry name" value="Uridine Diphospho-n-acetylenolpyruvylglucosamine Reductase, domain 2"/>
    <property type="match status" value="1"/>
</dbReference>
<dbReference type="NCBIfam" id="NF010480">
    <property type="entry name" value="PRK13905.1"/>
    <property type="match status" value="1"/>
</dbReference>
<dbReference type="GO" id="GO:0009252">
    <property type="term" value="P:peptidoglycan biosynthetic process"/>
    <property type="evidence" value="ECO:0007669"/>
    <property type="project" value="UniProtKB-UniRule"/>
</dbReference>
<proteinExistence type="inferred from homology"/>
<evidence type="ECO:0000256" key="12">
    <source>
        <dbReference type="ARBA" id="ARBA00023002"/>
    </source>
</evidence>
<evidence type="ECO:0000256" key="4">
    <source>
        <dbReference type="ARBA" id="ARBA00004752"/>
    </source>
</evidence>
<dbReference type="InterPro" id="IPR016167">
    <property type="entry name" value="FAD-bd_PCMH_sub1"/>
</dbReference>
<dbReference type="SUPFAM" id="SSF56194">
    <property type="entry name" value="Uridine diphospho-N-Acetylenolpyruvylglucosamine reductase, MurB, C-terminal domain"/>
    <property type="match status" value="1"/>
</dbReference>
<dbReference type="Proteomes" id="UP000006804">
    <property type="component" value="Chromosome"/>
</dbReference>
<dbReference type="Pfam" id="PF01565">
    <property type="entry name" value="FAD_binding_4"/>
    <property type="match status" value="1"/>
</dbReference>
<keyword evidence="14 16" id="KW-0961">Cell wall biogenesis/degradation</keyword>
<evidence type="ECO:0000256" key="16">
    <source>
        <dbReference type="HAMAP-Rule" id="MF_00037"/>
    </source>
</evidence>
<dbReference type="InterPro" id="IPR011601">
    <property type="entry name" value="MurB_C"/>
</dbReference>
<dbReference type="GO" id="GO:0051301">
    <property type="term" value="P:cell division"/>
    <property type="evidence" value="ECO:0007669"/>
    <property type="project" value="UniProtKB-KW"/>
</dbReference>
<keyword evidence="12 16" id="KW-0560">Oxidoreductase</keyword>
<evidence type="ECO:0000256" key="2">
    <source>
        <dbReference type="ARBA" id="ARBA00003921"/>
    </source>
</evidence>
<dbReference type="PROSITE" id="PS51387">
    <property type="entry name" value="FAD_PCMH"/>
    <property type="match status" value="1"/>
</dbReference>
<comment type="catalytic activity">
    <reaction evidence="15 16">
        <text>UDP-N-acetyl-alpha-D-muramate + NADP(+) = UDP-N-acetyl-3-O-(1-carboxyvinyl)-alpha-D-glucosamine + NADPH + H(+)</text>
        <dbReference type="Rhea" id="RHEA:12248"/>
        <dbReference type="ChEBI" id="CHEBI:15378"/>
        <dbReference type="ChEBI" id="CHEBI:57783"/>
        <dbReference type="ChEBI" id="CHEBI:58349"/>
        <dbReference type="ChEBI" id="CHEBI:68483"/>
        <dbReference type="ChEBI" id="CHEBI:70757"/>
        <dbReference type="EC" id="1.3.1.98"/>
    </reaction>
</comment>
<dbReference type="PANTHER" id="PTHR21071">
    <property type="entry name" value="UDP-N-ACETYLENOLPYRUVOYLGLUCOSAMINE REDUCTASE"/>
    <property type="match status" value="1"/>
</dbReference>
<dbReference type="InterPro" id="IPR006094">
    <property type="entry name" value="Oxid_FAD_bind_N"/>
</dbReference>
<evidence type="ECO:0000256" key="1">
    <source>
        <dbReference type="ARBA" id="ARBA00001974"/>
    </source>
</evidence>
<dbReference type="eggNOG" id="COG0812">
    <property type="taxonomic scope" value="Bacteria"/>
</dbReference>
<dbReference type="Gene3D" id="3.30.465.10">
    <property type="match status" value="1"/>
</dbReference>
<dbReference type="SUPFAM" id="SSF56176">
    <property type="entry name" value="FAD-binding/transporter-associated domain-like"/>
    <property type="match status" value="1"/>
</dbReference>
<keyword evidence="6 16" id="KW-0132">Cell division</keyword>
<feature type="active site" evidence="16">
    <location>
        <position position="279"/>
    </location>
</feature>
<reference evidence="18 19" key="1">
    <citation type="submission" date="2010-11" db="EMBL/GenBank/DDBJ databases">
        <title>The complete genome of Thermotoga thermarum DSM 5069.</title>
        <authorList>
            <consortium name="US DOE Joint Genome Institute (JGI-PGF)"/>
            <person name="Lucas S."/>
            <person name="Copeland A."/>
            <person name="Lapidus A."/>
            <person name="Bruce D."/>
            <person name="Goodwin L."/>
            <person name="Pitluck S."/>
            <person name="Kyrpides N."/>
            <person name="Mavromatis K."/>
            <person name="Ivanova N."/>
            <person name="Zeytun A."/>
            <person name="Brettin T."/>
            <person name="Detter J.C."/>
            <person name="Tapia R."/>
            <person name="Han C."/>
            <person name="Land M."/>
            <person name="Hauser L."/>
            <person name="Markowitz V."/>
            <person name="Cheng J.-F."/>
            <person name="Hugenholtz P."/>
            <person name="Woyke T."/>
            <person name="Wu D."/>
            <person name="Spring S."/>
            <person name="Schroeder M."/>
            <person name="Brambilla E."/>
            <person name="Klenk H.-P."/>
            <person name="Eisen J.A."/>
        </authorList>
    </citation>
    <scope>NUCLEOTIDE SEQUENCE [LARGE SCALE GENOMIC DNA]</scope>
    <source>
        <strain evidence="18 19">DSM 5069</strain>
    </source>
</reference>
<dbReference type="AlphaFoldDB" id="F7YVF7"/>
<evidence type="ECO:0000256" key="13">
    <source>
        <dbReference type="ARBA" id="ARBA00023306"/>
    </source>
</evidence>
<evidence type="ECO:0000256" key="7">
    <source>
        <dbReference type="ARBA" id="ARBA00022630"/>
    </source>
</evidence>
<dbReference type="Gene3D" id="3.90.78.10">
    <property type="entry name" value="UDP-N-acetylenolpyruvoylglucosamine reductase, C-terminal domain"/>
    <property type="match status" value="1"/>
</dbReference>
<dbReference type="NCBIfam" id="TIGR00179">
    <property type="entry name" value="murB"/>
    <property type="match status" value="1"/>
</dbReference>
<evidence type="ECO:0000256" key="10">
    <source>
        <dbReference type="ARBA" id="ARBA00022960"/>
    </source>
</evidence>
<dbReference type="InterPro" id="IPR016166">
    <property type="entry name" value="FAD-bd_PCMH"/>
</dbReference>
<dbReference type="RefSeq" id="WP_013931686.1">
    <property type="nucleotide sequence ID" value="NC_015707.1"/>
</dbReference>
<feature type="active site" description="Proton donor" evidence="16">
    <location>
        <position position="208"/>
    </location>
</feature>
<name>F7YVF7_9THEM</name>